<dbReference type="SUPFAM" id="SSF54637">
    <property type="entry name" value="Thioesterase/thiol ester dehydrase-isomerase"/>
    <property type="match status" value="1"/>
</dbReference>
<dbReference type="Pfam" id="PF13279">
    <property type="entry name" value="4HBT_2"/>
    <property type="match status" value="1"/>
</dbReference>
<reference evidence="2 3" key="2">
    <citation type="submission" date="2020-04" db="EMBL/GenBank/DDBJ databases">
        <title>Complete genome sequence of Alteromonas pelagimontana 5.12T.</title>
        <authorList>
            <person name="Sinha R.K."/>
            <person name="Krishnan K.P."/>
            <person name="Kurian J.P."/>
        </authorList>
    </citation>
    <scope>NUCLEOTIDE SEQUENCE [LARGE SCALE GENOMIC DNA]</scope>
    <source>
        <strain evidence="2 3">5.12</strain>
    </source>
</reference>
<dbReference type="InterPro" id="IPR050563">
    <property type="entry name" value="4-hydroxybenzoyl-CoA_TE"/>
</dbReference>
<keyword evidence="3" id="KW-1185">Reference proteome</keyword>
<dbReference type="OrthoDB" id="9801517at2"/>
<evidence type="ECO:0000256" key="1">
    <source>
        <dbReference type="ARBA" id="ARBA00022801"/>
    </source>
</evidence>
<dbReference type="GO" id="GO:0047617">
    <property type="term" value="F:fatty acyl-CoA hydrolase activity"/>
    <property type="evidence" value="ECO:0007669"/>
    <property type="project" value="TreeGrafter"/>
</dbReference>
<reference evidence="3" key="1">
    <citation type="submission" date="2014-12" db="EMBL/GenBank/DDBJ databases">
        <title>Complete genome sequence of a multi-drug resistant Klebsiella pneumoniae.</title>
        <authorList>
            <person name="Hua X."/>
            <person name="Chen Q."/>
            <person name="Li X."/>
            <person name="Feng Y."/>
            <person name="Ruan Z."/>
            <person name="Yu Y."/>
        </authorList>
    </citation>
    <scope>NUCLEOTIDE SEQUENCE [LARGE SCALE GENOMIC DNA]</scope>
    <source>
        <strain evidence="3">5.12</strain>
    </source>
</reference>
<accession>A0A6M4MH22</accession>
<sequence>MCSPQLWFHPAPFVQDWTIGETHIDHYQHVNNVAYVSQVESLAWAHSKHLGLHFDHYVALDRGMVIRRHELDYLLPCHLGDSLRCATWIVKCDRAVSLTRQFQFICQRRNKTVFTARTQFICVSLASGKPKRMPAEFRSIYGKACVQENE</sequence>
<gene>
    <name evidence="2" type="ORF">CA267_016410</name>
</gene>
<organism evidence="2 3">
    <name type="scientific">Alteromonas pelagimontana</name>
    <dbReference type="NCBI Taxonomy" id="1858656"/>
    <lineage>
        <taxon>Bacteria</taxon>
        <taxon>Pseudomonadati</taxon>
        <taxon>Pseudomonadota</taxon>
        <taxon>Gammaproteobacteria</taxon>
        <taxon>Alteromonadales</taxon>
        <taxon>Alteromonadaceae</taxon>
        <taxon>Alteromonas/Salinimonas group</taxon>
        <taxon>Alteromonas</taxon>
    </lineage>
</organism>
<dbReference type="EMBL" id="CP052766">
    <property type="protein sequence ID" value="QJR82218.1"/>
    <property type="molecule type" value="Genomic_DNA"/>
</dbReference>
<proteinExistence type="predicted"/>
<dbReference type="RefSeq" id="WP_075609788.1">
    <property type="nucleotide sequence ID" value="NZ_CP052766.1"/>
</dbReference>
<keyword evidence="1" id="KW-0378">Hydrolase</keyword>
<evidence type="ECO:0000313" key="2">
    <source>
        <dbReference type="EMBL" id="QJR82218.1"/>
    </source>
</evidence>
<protein>
    <submittedName>
        <fullName evidence="2">Acyl-CoA thioesterase</fullName>
    </submittedName>
</protein>
<dbReference type="KEGG" id="apel:CA267_016410"/>
<dbReference type="AlphaFoldDB" id="A0A6M4MH22"/>
<dbReference type="InterPro" id="IPR029069">
    <property type="entry name" value="HotDog_dom_sf"/>
</dbReference>
<dbReference type="PANTHER" id="PTHR31793:SF37">
    <property type="entry name" value="ACYL-COA THIOESTER HYDROLASE YBGC"/>
    <property type="match status" value="1"/>
</dbReference>
<dbReference type="Proteomes" id="UP000219285">
    <property type="component" value="Chromosome"/>
</dbReference>
<name>A0A6M4MH22_9ALTE</name>
<dbReference type="CDD" id="cd00586">
    <property type="entry name" value="4HBT"/>
    <property type="match status" value="1"/>
</dbReference>
<dbReference type="Gene3D" id="3.10.129.10">
    <property type="entry name" value="Hotdog Thioesterase"/>
    <property type="match status" value="1"/>
</dbReference>
<evidence type="ECO:0000313" key="3">
    <source>
        <dbReference type="Proteomes" id="UP000219285"/>
    </source>
</evidence>
<dbReference type="PANTHER" id="PTHR31793">
    <property type="entry name" value="4-HYDROXYBENZOYL-COA THIOESTERASE FAMILY MEMBER"/>
    <property type="match status" value="1"/>
</dbReference>